<reference evidence="3" key="1">
    <citation type="submission" date="2020-12" db="UniProtKB">
        <authorList>
            <consortium name="WormBaseParasite"/>
        </authorList>
    </citation>
    <scope>IDENTIFICATION</scope>
    <source>
        <strain evidence="3">MHco3</strain>
    </source>
</reference>
<organism evidence="2 3">
    <name type="scientific">Haemonchus contortus</name>
    <name type="common">Barber pole worm</name>
    <dbReference type="NCBI Taxonomy" id="6289"/>
    <lineage>
        <taxon>Eukaryota</taxon>
        <taxon>Metazoa</taxon>
        <taxon>Ecdysozoa</taxon>
        <taxon>Nematoda</taxon>
        <taxon>Chromadorea</taxon>
        <taxon>Rhabditida</taxon>
        <taxon>Rhabditina</taxon>
        <taxon>Rhabditomorpha</taxon>
        <taxon>Strongyloidea</taxon>
        <taxon>Trichostrongylidae</taxon>
        <taxon>Haemonchus</taxon>
    </lineage>
</organism>
<dbReference type="WBParaSite" id="HCON_00148400-00001">
    <property type="protein sequence ID" value="HCON_00148400-00001"/>
    <property type="gene ID" value="HCON_00148400"/>
</dbReference>
<dbReference type="OrthoDB" id="10341727at2759"/>
<keyword evidence="2" id="KW-1185">Reference proteome</keyword>
<dbReference type="Proteomes" id="UP000025227">
    <property type="component" value="Unplaced"/>
</dbReference>
<evidence type="ECO:0000313" key="2">
    <source>
        <dbReference type="Proteomes" id="UP000025227"/>
    </source>
</evidence>
<sequence>MRSVSSDPTKKCWETTSSDNVRNCINPETSETNESGNEVSSQSELQCEDMITLCNEQSRVINLEAMLLQKMVECKCPRRMSNLMELFERVDNVVTSLKAKIQAHQCRRNRGSPVQSQC</sequence>
<protein>
    <submittedName>
        <fullName evidence="3">KxDL domain-containing protein</fullName>
    </submittedName>
</protein>
<name>A0A7I4YXT7_HAECO</name>
<proteinExistence type="predicted"/>
<accession>A0A7I4YXT7</accession>
<evidence type="ECO:0000313" key="3">
    <source>
        <dbReference type="WBParaSite" id="HCON_00148400-00001"/>
    </source>
</evidence>
<dbReference type="AlphaFoldDB" id="A0A7I4YXT7"/>
<evidence type="ECO:0000256" key="1">
    <source>
        <dbReference type="SAM" id="MobiDB-lite"/>
    </source>
</evidence>
<feature type="region of interest" description="Disordered" evidence="1">
    <location>
        <begin position="23"/>
        <end position="43"/>
    </location>
</feature>